<dbReference type="AlphaFoldDB" id="A0A086JTB5"/>
<dbReference type="Proteomes" id="UP000028837">
    <property type="component" value="Unassembled WGS sequence"/>
</dbReference>
<reference evidence="2 3" key="1">
    <citation type="submission" date="2014-02" db="EMBL/GenBank/DDBJ databases">
        <authorList>
            <person name="Sibley D."/>
            <person name="Venepally P."/>
            <person name="Karamycheva S."/>
            <person name="Hadjithomas M."/>
            <person name="Khan A."/>
            <person name="Brunk B."/>
            <person name="Roos D."/>
            <person name="Caler E."/>
            <person name="Lorenzi H."/>
        </authorList>
    </citation>
    <scope>NUCLEOTIDE SEQUENCE [LARGE SCALE GENOMIC DNA]</scope>
    <source>
        <strain evidence="2 3">GAB2-2007-GAL-DOM2</strain>
    </source>
</reference>
<comment type="caution">
    <text evidence="2">The sequence shown here is derived from an EMBL/GenBank/DDBJ whole genome shotgun (WGS) entry which is preliminary data.</text>
</comment>
<keyword evidence="1" id="KW-0472">Membrane</keyword>
<dbReference type="VEuPathDB" id="ToxoDB:TGDOM2_254670"/>
<dbReference type="EMBL" id="AHZU02001173">
    <property type="protein sequence ID" value="KFG35383.1"/>
    <property type="molecule type" value="Genomic_DNA"/>
</dbReference>
<gene>
    <name evidence="2" type="ORF">TGDOM2_254670</name>
</gene>
<evidence type="ECO:0000256" key="1">
    <source>
        <dbReference type="SAM" id="Phobius"/>
    </source>
</evidence>
<dbReference type="OrthoDB" id="10304667at2759"/>
<proteinExistence type="predicted"/>
<keyword evidence="1" id="KW-1133">Transmembrane helix</keyword>
<protein>
    <submittedName>
        <fullName evidence="2">Putative transmembrane protein</fullName>
    </submittedName>
</protein>
<organism evidence="2 3">
    <name type="scientific">Toxoplasma gondii GAB2-2007-GAL-DOM2</name>
    <dbReference type="NCBI Taxonomy" id="1130820"/>
    <lineage>
        <taxon>Eukaryota</taxon>
        <taxon>Sar</taxon>
        <taxon>Alveolata</taxon>
        <taxon>Apicomplexa</taxon>
        <taxon>Conoidasida</taxon>
        <taxon>Coccidia</taxon>
        <taxon>Eucoccidiorida</taxon>
        <taxon>Eimeriorina</taxon>
        <taxon>Sarcocystidae</taxon>
        <taxon>Toxoplasma</taxon>
    </lineage>
</organism>
<name>A0A086JTB5_TOXGO</name>
<sequence length="139" mass="16056">MILKLLYLAFVVIIAALLFLSIPSYVLAKEPQTTEEREFAVTCTRYIVCFVCAWIVSGGIMQLLYLVGAAFNPLDPASTFFVPSQFRLNTWETYVALAIWFGITYAFVQLRKQYEQDARFDPHLISQEVKEQWKRVTSQ</sequence>
<feature type="transmembrane region" description="Helical" evidence="1">
    <location>
        <begin position="91"/>
        <end position="110"/>
    </location>
</feature>
<accession>A0A086JTB5</accession>
<evidence type="ECO:0000313" key="3">
    <source>
        <dbReference type="Proteomes" id="UP000028837"/>
    </source>
</evidence>
<feature type="transmembrane region" description="Helical" evidence="1">
    <location>
        <begin position="6"/>
        <end position="27"/>
    </location>
</feature>
<feature type="transmembrane region" description="Helical" evidence="1">
    <location>
        <begin position="47"/>
        <end position="71"/>
    </location>
</feature>
<keyword evidence="1 2" id="KW-0812">Transmembrane</keyword>
<evidence type="ECO:0000313" key="2">
    <source>
        <dbReference type="EMBL" id="KFG35383.1"/>
    </source>
</evidence>